<keyword evidence="2" id="KW-1185">Reference proteome</keyword>
<dbReference type="Pfam" id="PF15075">
    <property type="entry name" value="SPMAP1-like"/>
    <property type="match status" value="1"/>
</dbReference>
<feature type="compositionally biased region" description="Basic and acidic residues" evidence="1">
    <location>
        <begin position="33"/>
        <end position="42"/>
    </location>
</feature>
<dbReference type="RefSeq" id="XP_002740676.1">
    <property type="nucleotide sequence ID" value="XM_002740630.2"/>
</dbReference>
<gene>
    <name evidence="3" type="primary">LOC100367787</name>
</gene>
<evidence type="ECO:0000313" key="2">
    <source>
        <dbReference type="Proteomes" id="UP000694865"/>
    </source>
</evidence>
<sequence length="209" mass="23562">MDEENENKPEEQQEEGQENEEQQENDGGNDNTSEQKEGENDKKKKKKKPKKPHRGPPSPTPEQLRELEQGFILDNIAVNSISKDYSNVQPKLGPAIPPYNSQNDKHVDQYFKFEQVEKTLKKTGQIEGSSIDGPVIDRFIDSGAGYRYLSRRNAAGAGHSTNEVDGHAQFMQGVQPIFGWHGQFGFRRNTPPLRNNPSCFGTDVRSPTH</sequence>
<dbReference type="InterPro" id="IPR028027">
    <property type="entry name" value="SPMAP1"/>
</dbReference>
<name>A0ABM0GZ89_SACKO</name>
<feature type="compositionally biased region" description="Acidic residues" evidence="1">
    <location>
        <begin position="12"/>
        <end position="24"/>
    </location>
</feature>
<dbReference type="Proteomes" id="UP000694865">
    <property type="component" value="Unplaced"/>
</dbReference>
<dbReference type="PANTHER" id="PTHR34221">
    <property type="entry name" value="HYPOTHETICAL PROTEIN LOC691189"/>
    <property type="match status" value="1"/>
</dbReference>
<reference evidence="3" key="1">
    <citation type="submission" date="2025-08" db="UniProtKB">
        <authorList>
            <consortium name="RefSeq"/>
        </authorList>
    </citation>
    <scope>IDENTIFICATION</scope>
    <source>
        <tissue evidence="3">Testes</tissue>
    </source>
</reference>
<feature type="compositionally biased region" description="Basic and acidic residues" evidence="1">
    <location>
        <begin position="1"/>
        <end position="11"/>
    </location>
</feature>
<dbReference type="GeneID" id="100367787"/>
<protein>
    <submittedName>
        <fullName evidence="3">Uncharacterized protein C17orf98-like</fullName>
    </submittedName>
</protein>
<feature type="region of interest" description="Disordered" evidence="1">
    <location>
        <begin position="1"/>
        <end position="66"/>
    </location>
</feature>
<feature type="region of interest" description="Disordered" evidence="1">
    <location>
        <begin position="188"/>
        <end position="209"/>
    </location>
</feature>
<dbReference type="PANTHER" id="PTHR34221:SF4">
    <property type="entry name" value="CHROMOSOME LG9 OPEN READING FRAME, HUMAN C17ORF98"/>
    <property type="match status" value="1"/>
</dbReference>
<feature type="compositionally biased region" description="Polar residues" evidence="1">
    <location>
        <begin position="192"/>
        <end position="209"/>
    </location>
</feature>
<feature type="compositionally biased region" description="Basic residues" evidence="1">
    <location>
        <begin position="43"/>
        <end position="54"/>
    </location>
</feature>
<proteinExistence type="predicted"/>
<accession>A0ABM0GZ89</accession>
<organism evidence="2 3">
    <name type="scientific">Saccoglossus kowalevskii</name>
    <name type="common">Acorn worm</name>
    <dbReference type="NCBI Taxonomy" id="10224"/>
    <lineage>
        <taxon>Eukaryota</taxon>
        <taxon>Metazoa</taxon>
        <taxon>Hemichordata</taxon>
        <taxon>Enteropneusta</taxon>
        <taxon>Harrimaniidae</taxon>
        <taxon>Saccoglossus</taxon>
    </lineage>
</organism>
<evidence type="ECO:0000256" key="1">
    <source>
        <dbReference type="SAM" id="MobiDB-lite"/>
    </source>
</evidence>
<evidence type="ECO:0000313" key="3">
    <source>
        <dbReference type="RefSeq" id="XP_002740676.1"/>
    </source>
</evidence>